<evidence type="ECO:0008006" key="3">
    <source>
        <dbReference type="Google" id="ProtNLM"/>
    </source>
</evidence>
<reference evidence="1" key="2">
    <citation type="submission" date="2023-01" db="EMBL/GenBank/DDBJ databases">
        <title>Draft genome sequence of Portibacter lacus strain NBRC 108769.</title>
        <authorList>
            <person name="Sun Q."/>
            <person name="Mori K."/>
        </authorList>
    </citation>
    <scope>NUCLEOTIDE SEQUENCE</scope>
    <source>
        <strain evidence="1">NBRC 108769</strain>
    </source>
</reference>
<dbReference type="EMBL" id="BSOH01000010">
    <property type="protein sequence ID" value="GLR17258.1"/>
    <property type="molecule type" value="Genomic_DNA"/>
</dbReference>
<protein>
    <recommendedName>
        <fullName evidence="3">Lipoprotein</fullName>
    </recommendedName>
</protein>
<dbReference type="AlphaFoldDB" id="A0AA37SM93"/>
<comment type="caution">
    <text evidence="1">The sequence shown here is derived from an EMBL/GenBank/DDBJ whole genome shotgun (WGS) entry which is preliminary data.</text>
</comment>
<dbReference type="RefSeq" id="WP_235293866.1">
    <property type="nucleotide sequence ID" value="NZ_BSOH01000010.1"/>
</dbReference>
<accession>A0AA37SM93</accession>
<keyword evidence="2" id="KW-1185">Reference proteome</keyword>
<evidence type="ECO:0000313" key="1">
    <source>
        <dbReference type="EMBL" id="GLR17258.1"/>
    </source>
</evidence>
<name>A0AA37SM93_9BACT</name>
<organism evidence="1 2">
    <name type="scientific">Portibacter lacus</name>
    <dbReference type="NCBI Taxonomy" id="1099794"/>
    <lineage>
        <taxon>Bacteria</taxon>
        <taxon>Pseudomonadati</taxon>
        <taxon>Bacteroidota</taxon>
        <taxon>Saprospiria</taxon>
        <taxon>Saprospirales</taxon>
        <taxon>Haliscomenobacteraceae</taxon>
        <taxon>Portibacter</taxon>
    </lineage>
</organism>
<sequence length="280" mass="32800">MNYRLLIIITCFSILISCAEKEVIVPVEKEKVEESIFAIWKRKNIERNYENQKDEDAAKRRQGRDHKDFFINIFPDGRGTIIYNTEIDTFAWQVDESNGTQDTIKSIVAKLPFGQTKINFLNKKGSSSLVLSTDSGLTKMNFTHFSPLTTDFKEDPFYADNNRWRIRKLDMLSESEMESKVENYLQHYLYLFKAALDEDNPRNFSNRNSKGVFRVYKSSIGISAKNEISEDWYSYFYNEEEAVKAYDLIKKRIKNSGADIEKSDKWQLDNYKILQGITSR</sequence>
<dbReference type="Proteomes" id="UP001156666">
    <property type="component" value="Unassembled WGS sequence"/>
</dbReference>
<evidence type="ECO:0000313" key="2">
    <source>
        <dbReference type="Proteomes" id="UP001156666"/>
    </source>
</evidence>
<dbReference type="PROSITE" id="PS51257">
    <property type="entry name" value="PROKAR_LIPOPROTEIN"/>
    <property type="match status" value="1"/>
</dbReference>
<proteinExistence type="predicted"/>
<reference evidence="1" key="1">
    <citation type="journal article" date="2014" name="Int. J. Syst. Evol. Microbiol.">
        <title>Complete genome sequence of Corynebacterium casei LMG S-19264T (=DSM 44701T), isolated from a smear-ripened cheese.</title>
        <authorList>
            <consortium name="US DOE Joint Genome Institute (JGI-PGF)"/>
            <person name="Walter F."/>
            <person name="Albersmeier A."/>
            <person name="Kalinowski J."/>
            <person name="Ruckert C."/>
        </authorList>
    </citation>
    <scope>NUCLEOTIDE SEQUENCE</scope>
    <source>
        <strain evidence="1">NBRC 108769</strain>
    </source>
</reference>
<gene>
    <name evidence="1" type="ORF">GCM10007940_18730</name>
</gene>